<keyword evidence="2" id="KW-0012">Acyltransferase</keyword>
<dbReference type="Gene3D" id="3.40.47.10">
    <property type="match status" value="1"/>
</dbReference>
<evidence type="ECO:0000259" key="4">
    <source>
        <dbReference type="Pfam" id="PF08541"/>
    </source>
</evidence>
<dbReference type="AlphaFoldDB" id="A0A0G3BJB6"/>
<dbReference type="PATRIC" id="fig|413882.6.peg.2977"/>
<dbReference type="KEGG" id="pbh:AAW51_2853"/>
<feature type="region of interest" description="Disordered" evidence="3">
    <location>
        <begin position="23"/>
        <end position="46"/>
    </location>
</feature>
<sequence>MSPVQISLVDVASDLPETLVDNDYFTSQSDAPEHPMFRGTRSRRHMGADDTASGMIARAAQRIIDRLDLDVTRDIDVILTNVSLPDEPFTGCGAVVAKRLGVRPRQIVDLANGGCISFVFMLEQARALFATTGARSALIANVQTAAGRVFAHERNRRLPQSAVPGDGCGVAYVRADDSAPVLSIVTRNYPDFAEDMRSCGGGPAWWEPRAEPLNLDFSESKLASIIARGNRMVPDVLRAALDEARLAPSDVACLVTNQPNRTFLRNWREAIEMPESRHVDTFDDYGNLFGAAVPIGIEKACERGVLRPGDVLLIGGFSHAGDYAGAAAVRWRVH</sequence>
<organism evidence="5 6">
    <name type="scientific">Caldimonas brevitalea</name>
    <dbReference type="NCBI Taxonomy" id="413882"/>
    <lineage>
        <taxon>Bacteria</taxon>
        <taxon>Pseudomonadati</taxon>
        <taxon>Pseudomonadota</taxon>
        <taxon>Betaproteobacteria</taxon>
        <taxon>Burkholderiales</taxon>
        <taxon>Sphaerotilaceae</taxon>
        <taxon>Caldimonas</taxon>
    </lineage>
</organism>
<feature type="domain" description="Beta-ketoacyl-[acyl-carrier-protein] synthase III C-terminal" evidence="4">
    <location>
        <begin position="241"/>
        <end position="331"/>
    </location>
</feature>
<keyword evidence="6" id="KW-1185">Reference proteome</keyword>
<dbReference type="GO" id="GO:0016746">
    <property type="term" value="F:acyltransferase activity"/>
    <property type="evidence" value="ECO:0007669"/>
    <property type="project" value="UniProtKB-KW"/>
</dbReference>
<dbReference type="OrthoDB" id="4336181at2"/>
<dbReference type="Pfam" id="PF08541">
    <property type="entry name" value="ACP_syn_III_C"/>
    <property type="match status" value="1"/>
</dbReference>
<dbReference type="InterPro" id="IPR016039">
    <property type="entry name" value="Thiolase-like"/>
</dbReference>
<dbReference type="PANTHER" id="PTHR34069:SF2">
    <property type="entry name" value="BETA-KETOACYL-[ACYL-CARRIER-PROTEIN] SYNTHASE III"/>
    <property type="match status" value="1"/>
</dbReference>
<dbReference type="InterPro" id="IPR013747">
    <property type="entry name" value="ACP_syn_III_C"/>
</dbReference>
<dbReference type="GO" id="GO:0044550">
    <property type="term" value="P:secondary metabolite biosynthetic process"/>
    <property type="evidence" value="ECO:0007669"/>
    <property type="project" value="TreeGrafter"/>
</dbReference>
<evidence type="ECO:0000313" key="5">
    <source>
        <dbReference type="EMBL" id="AKJ29544.1"/>
    </source>
</evidence>
<name>A0A0G3BJB6_9BURK</name>
<evidence type="ECO:0000256" key="1">
    <source>
        <dbReference type="ARBA" id="ARBA00022679"/>
    </source>
</evidence>
<accession>A0A0G3BJB6</accession>
<dbReference type="EMBL" id="CP011371">
    <property type="protein sequence ID" value="AKJ29544.1"/>
    <property type="molecule type" value="Genomic_DNA"/>
</dbReference>
<dbReference type="STRING" id="413882.AAW51_2853"/>
<dbReference type="PANTHER" id="PTHR34069">
    <property type="entry name" value="3-OXOACYL-[ACYL-CARRIER-PROTEIN] SYNTHASE 3"/>
    <property type="match status" value="1"/>
</dbReference>
<gene>
    <name evidence="5" type="primary">fabH</name>
    <name evidence="5" type="ORF">AAW51_2853</name>
</gene>
<evidence type="ECO:0000256" key="2">
    <source>
        <dbReference type="ARBA" id="ARBA00023315"/>
    </source>
</evidence>
<dbReference type="SUPFAM" id="SSF53901">
    <property type="entry name" value="Thiolase-like"/>
    <property type="match status" value="1"/>
</dbReference>
<evidence type="ECO:0000256" key="3">
    <source>
        <dbReference type="SAM" id="MobiDB-lite"/>
    </source>
</evidence>
<protein>
    <submittedName>
        <fullName evidence="5">3-oxoacyl-[acyl-carrier-protein] synthase III</fullName>
    </submittedName>
</protein>
<dbReference type="RefSeq" id="WP_047195138.1">
    <property type="nucleotide sequence ID" value="NZ_CP011371.1"/>
</dbReference>
<reference evidence="5 6" key="1">
    <citation type="submission" date="2015-05" db="EMBL/GenBank/DDBJ databases">
        <authorList>
            <person name="Tang B."/>
            <person name="Yu Y."/>
        </authorList>
    </citation>
    <scope>NUCLEOTIDE SEQUENCE [LARGE SCALE GENOMIC DNA]</scope>
    <source>
        <strain evidence="5 6">DSM 7029</strain>
    </source>
</reference>
<proteinExistence type="predicted"/>
<evidence type="ECO:0000313" key="6">
    <source>
        <dbReference type="Proteomes" id="UP000035352"/>
    </source>
</evidence>
<dbReference type="Proteomes" id="UP000035352">
    <property type="component" value="Chromosome"/>
</dbReference>
<keyword evidence="1" id="KW-0808">Transferase</keyword>